<keyword evidence="2" id="KW-0808">Transferase</keyword>
<sequence length="139" mass="15940">MTDDFIFVYGTLRKETATPMHCVLARYCDYFSNGTMQGKLYEVDGYPGAIESNQSGDRVHGEVYRIINREMVFIQLDEYEECSDTFPQPHEYIRKKGLISLPDGGNILAWVYIFNHDLSTLTEIKSGDYLGYIKCRGAL</sequence>
<dbReference type="OrthoDB" id="482277at2"/>
<comment type="caution">
    <text evidence="2">The sequence shown here is derived from an EMBL/GenBank/DDBJ whole genome shotgun (WGS) entry which is preliminary data.</text>
</comment>
<dbReference type="EMBL" id="QFWT01000005">
    <property type="protein sequence ID" value="PWI33200.1"/>
    <property type="molecule type" value="Genomic_DNA"/>
</dbReference>
<dbReference type="AlphaFoldDB" id="A0A2U3B8S6"/>
<dbReference type="Pfam" id="PF06094">
    <property type="entry name" value="GGACT"/>
    <property type="match status" value="1"/>
</dbReference>
<keyword evidence="3" id="KW-1185">Reference proteome</keyword>
<evidence type="ECO:0000313" key="3">
    <source>
        <dbReference type="Proteomes" id="UP000245362"/>
    </source>
</evidence>
<evidence type="ECO:0000259" key="1">
    <source>
        <dbReference type="Pfam" id="PF06094"/>
    </source>
</evidence>
<accession>A0A2U3B8S6</accession>
<proteinExistence type="predicted"/>
<dbReference type="RefSeq" id="WP_109319783.1">
    <property type="nucleotide sequence ID" value="NZ_QFWT01000005.1"/>
</dbReference>
<dbReference type="CDD" id="cd06661">
    <property type="entry name" value="GGCT_like"/>
    <property type="match status" value="1"/>
</dbReference>
<dbReference type="GO" id="GO:0016740">
    <property type="term" value="F:transferase activity"/>
    <property type="evidence" value="ECO:0007669"/>
    <property type="project" value="UniProtKB-KW"/>
</dbReference>
<organism evidence="2 3">
    <name type="scientific">Vibrio albus</name>
    <dbReference type="NCBI Taxonomy" id="2200953"/>
    <lineage>
        <taxon>Bacteria</taxon>
        <taxon>Pseudomonadati</taxon>
        <taxon>Pseudomonadota</taxon>
        <taxon>Gammaproteobacteria</taxon>
        <taxon>Vibrionales</taxon>
        <taxon>Vibrionaceae</taxon>
        <taxon>Vibrio</taxon>
    </lineage>
</organism>
<dbReference type="InterPro" id="IPR009288">
    <property type="entry name" value="AIG2-like_dom"/>
</dbReference>
<dbReference type="InterPro" id="IPR036568">
    <property type="entry name" value="GGCT-like_sf"/>
</dbReference>
<reference evidence="2 3" key="1">
    <citation type="submission" date="2018-05" db="EMBL/GenBank/DDBJ databases">
        <title>Vibrio limimaris sp. nov., isolated from marine sediment.</title>
        <authorList>
            <person name="Li C.-M."/>
        </authorList>
    </citation>
    <scope>NUCLEOTIDE SEQUENCE [LARGE SCALE GENOMIC DNA]</scope>
    <source>
        <strain evidence="2 3">E4404</strain>
    </source>
</reference>
<gene>
    <name evidence="2" type="ORF">DI392_10055</name>
</gene>
<evidence type="ECO:0000313" key="2">
    <source>
        <dbReference type="EMBL" id="PWI33200.1"/>
    </source>
</evidence>
<dbReference type="InterPro" id="IPR013024">
    <property type="entry name" value="GGCT-like"/>
</dbReference>
<feature type="domain" description="Gamma-glutamylcyclotransferase AIG2-like" evidence="1">
    <location>
        <begin position="6"/>
        <end position="129"/>
    </location>
</feature>
<dbReference type="Gene3D" id="3.10.490.10">
    <property type="entry name" value="Gamma-glutamyl cyclotransferase-like"/>
    <property type="match status" value="1"/>
</dbReference>
<dbReference type="SUPFAM" id="SSF110857">
    <property type="entry name" value="Gamma-glutamyl cyclotransferase-like"/>
    <property type="match status" value="1"/>
</dbReference>
<name>A0A2U3B8S6_9VIBR</name>
<protein>
    <submittedName>
        <fullName evidence="2">Gamma-glutamylcyclotransferase</fullName>
    </submittedName>
</protein>
<dbReference type="Proteomes" id="UP000245362">
    <property type="component" value="Unassembled WGS sequence"/>
</dbReference>